<evidence type="ECO:0000256" key="4">
    <source>
        <dbReference type="ARBA" id="ARBA00022679"/>
    </source>
</evidence>
<accession>A0A7W9NFJ0</accession>
<dbReference type="AlphaFoldDB" id="A0A7W9NFJ0"/>
<keyword evidence="7" id="KW-0067">ATP-binding</keyword>
<evidence type="ECO:0000256" key="3">
    <source>
        <dbReference type="ARBA" id="ARBA00022553"/>
    </source>
</evidence>
<keyword evidence="8" id="KW-0902">Two-component regulatory system</keyword>
<keyword evidence="3" id="KW-0597">Phosphoprotein</keyword>
<dbReference type="InterPro" id="IPR050482">
    <property type="entry name" value="Sensor_HK_TwoCompSys"/>
</dbReference>
<dbReference type="GO" id="GO:0046983">
    <property type="term" value="F:protein dimerization activity"/>
    <property type="evidence" value="ECO:0007669"/>
    <property type="project" value="InterPro"/>
</dbReference>
<dbReference type="InterPro" id="IPR011712">
    <property type="entry name" value="Sig_transdc_His_kin_sub3_dim/P"/>
</dbReference>
<comment type="caution">
    <text evidence="11">The sequence shown here is derived from an EMBL/GenBank/DDBJ whole genome shotgun (WGS) entry which is preliminary data.</text>
</comment>
<evidence type="ECO:0000256" key="9">
    <source>
        <dbReference type="SAM" id="Phobius"/>
    </source>
</evidence>
<dbReference type="CDD" id="cd16917">
    <property type="entry name" value="HATPase_UhpB-NarQ-NarX-like"/>
    <property type="match status" value="1"/>
</dbReference>
<dbReference type="PANTHER" id="PTHR24421">
    <property type="entry name" value="NITRATE/NITRITE SENSOR PROTEIN NARX-RELATED"/>
    <property type="match status" value="1"/>
</dbReference>
<feature type="transmembrane region" description="Helical" evidence="9">
    <location>
        <begin position="69"/>
        <end position="95"/>
    </location>
</feature>
<keyword evidence="5" id="KW-0547">Nucleotide-binding</keyword>
<organism evidence="11 12">
    <name type="scientific">Kutzneria kofuensis</name>
    <dbReference type="NCBI Taxonomy" id="103725"/>
    <lineage>
        <taxon>Bacteria</taxon>
        <taxon>Bacillati</taxon>
        <taxon>Actinomycetota</taxon>
        <taxon>Actinomycetes</taxon>
        <taxon>Pseudonocardiales</taxon>
        <taxon>Pseudonocardiaceae</taxon>
        <taxon>Kutzneria</taxon>
    </lineage>
</organism>
<dbReference type="Proteomes" id="UP000585638">
    <property type="component" value="Unassembled WGS sequence"/>
</dbReference>
<keyword evidence="9" id="KW-0812">Transmembrane</keyword>
<evidence type="ECO:0000256" key="2">
    <source>
        <dbReference type="ARBA" id="ARBA00012438"/>
    </source>
</evidence>
<evidence type="ECO:0000313" key="11">
    <source>
        <dbReference type="EMBL" id="MBB5890574.1"/>
    </source>
</evidence>
<gene>
    <name evidence="11" type="ORF">BJ998_001770</name>
</gene>
<feature type="transmembrane region" description="Helical" evidence="9">
    <location>
        <begin position="102"/>
        <end position="120"/>
    </location>
</feature>
<evidence type="ECO:0000256" key="7">
    <source>
        <dbReference type="ARBA" id="ARBA00022840"/>
    </source>
</evidence>
<feature type="transmembrane region" description="Helical" evidence="9">
    <location>
        <begin position="12"/>
        <end position="29"/>
    </location>
</feature>
<evidence type="ECO:0000256" key="1">
    <source>
        <dbReference type="ARBA" id="ARBA00000085"/>
    </source>
</evidence>
<name>A0A7W9NFJ0_9PSEU</name>
<keyword evidence="6 11" id="KW-0418">Kinase</keyword>
<dbReference type="EC" id="2.7.13.3" evidence="2"/>
<comment type="catalytic activity">
    <reaction evidence="1">
        <text>ATP + protein L-histidine = ADP + protein N-phospho-L-histidine.</text>
        <dbReference type="EC" id="2.7.13.3"/>
    </reaction>
</comment>
<dbReference type="GO" id="GO:0005524">
    <property type="term" value="F:ATP binding"/>
    <property type="evidence" value="ECO:0007669"/>
    <property type="project" value="UniProtKB-KW"/>
</dbReference>
<feature type="transmembrane region" description="Helical" evidence="9">
    <location>
        <begin position="41"/>
        <end position="63"/>
    </location>
</feature>
<protein>
    <recommendedName>
        <fullName evidence="2">histidine kinase</fullName>
        <ecNumber evidence="2">2.7.13.3</ecNumber>
    </recommendedName>
</protein>
<dbReference type="EMBL" id="JACHIR010000001">
    <property type="protein sequence ID" value="MBB5890574.1"/>
    <property type="molecule type" value="Genomic_DNA"/>
</dbReference>
<dbReference type="SUPFAM" id="SSF55874">
    <property type="entry name" value="ATPase domain of HSP90 chaperone/DNA topoisomerase II/histidine kinase"/>
    <property type="match status" value="1"/>
</dbReference>
<evidence type="ECO:0000259" key="10">
    <source>
        <dbReference type="Pfam" id="PF07730"/>
    </source>
</evidence>
<sequence>MLKKLVSWLDGPYGVLLRDAVVAAFVGWLTVSEAHNSTYGLLPDGPVAVAVAVAGSAVLVVRTRFPCTVALLASLVEVLDGAFVPIVFAVYTLAVKRGNTRITWLIAAWSGVALVLPWRPGFQLAFAYQVAGPDVLLLLAVPLLMVGFPMLLGLWVGQRRQLIASLRDRARQAELERDMLAVKAVADERTRIARELHDVVAHRVSQITVQAGAYAVSSNGEMAAFAEGIRQIGATAMEELRELLGVLRREDAEDSDLVPKHPQPTLAAACELITEASAAGQRVHADLPSELPEVPGTTARAVYWLLHESLVNTAKHAPGADISVVLRDHDGQLDVRVANTVGVPRSTPVPKSGFGLIGMRERVVLSGGTLTAGPLAGGGFEVAATFPKEPR</sequence>
<evidence type="ECO:0000256" key="8">
    <source>
        <dbReference type="ARBA" id="ARBA00023012"/>
    </source>
</evidence>
<dbReference type="PANTHER" id="PTHR24421:SF10">
    <property type="entry name" value="NITRATE_NITRITE SENSOR PROTEIN NARQ"/>
    <property type="match status" value="1"/>
</dbReference>
<dbReference type="GO" id="GO:0016020">
    <property type="term" value="C:membrane"/>
    <property type="evidence" value="ECO:0007669"/>
    <property type="project" value="InterPro"/>
</dbReference>
<evidence type="ECO:0000313" key="12">
    <source>
        <dbReference type="Proteomes" id="UP000585638"/>
    </source>
</evidence>
<proteinExistence type="predicted"/>
<dbReference type="GO" id="GO:0000155">
    <property type="term" value="F:phosphorelay sensor kinase activity"/>
    <property type="evidence" value="ECO:0007669"/>
    <property type="project" value="InterPro"/>
</dbReference>
<dbReference type="Gene3D" id="1.20.5.1930">
    <property type="match status" value="1"/>
</dbReference>
<dbReference type="Pfam" id="PF07730">
    <property type="entry name" value="HisKA_3"/>
    <property type="match status" value="1"/>
</dbReference>
<feature type="transmembrane region" description="Helical" evidence="9">
    <location>
        <begin position="135"/>
        <end position="157"/>
    </location>
</feature>
<keyword evidence="9" id="KW-1133">Transmembrane helix</keyword>
<reference evidence="11 12" key="1">
    <citation type="submission" date="2020-08" db="EMBL/GenBank/DDBJ databases">
        <title>Sequencing the genomes of 1000 actinobacteria strains.</title>
        <authorList>
            <person name="Klenk H.-P."/>
        </authorList>
    </citation>
    <scope>NUCLEOTIDE SEQUENCE [LARGE SCALE GENOMIC DNA]</scope>
    <source>
        <strain evidence="11 12">DSM 43851</strain>
    </source>
</reference>
<dbReference type="RefSeq" id="WP_184860117.1">
    <property type="nucleotide sequence ID" value="NZ_BAAAWY010000064.1"/>
</dbReference>
<keyword evidence="4" id="KW-0808">Transferase</keyword>
<keyword evidence="12" id="KW-1185">Reference proteome</keyword>
<dbReference type="Gene3D" id="3.30.565.10">
    <property type="entry name" value="Histidine kinase-like ATPase, C-terminal domain"/>
    <property type="match status" value="1"/>
</dbReference>
<feature type="domain" description="Signal transduction histidine kinase subgroup 3 dimerisation and phosphoacceptor" evidence="10">
    <location>
        <begin position="188"/>
        <end position="250"/>
    </location>
</feature>
<evidence type="ECO:0000256" key="6">
    <source>
        <dbReference type="ARBA" id="ARBA00022777"/>
    </source>
</evidence>
<dbReference type="InterPro" id="IPR036890">
    <property type="entry name" value="HATPase_C_sf"/>
</dbReference>
<evidence type="ECO:0000256" key="5">
    <source>
        <dbReference type="ARBA" id="ARBA00022741"/>
    </source>
</evidence>
<keyword evidence="9" id="KW-0472">Membrane</keyword>